<sequence length="640" mass="72948">MNLKIKYFKIPFSLILIAGFLGLVSCEDYLDKSPESDISETEPFENFENFQGFTEELYNCIPCFTASAYHNSWNLGDDEIWCISGGQSQLGGYIDQGDYWKWDSYGSPFCSGTKNWDGRSFTKSDNSKELGHLWGFSWYGIRKANIGIANLDGLTDATQEEKNLIEGQLYFFRAWFHFQIMKYWGGIPYINRVVPANEVFKDGRLSYQEAADLAASDFRRAAELLPVDWDDTAVGKTTLGNNMQRANKIMALAYLGKNLLYAGSPLMNEVSGGSTEYNPDYCQQAAEALGEALALSESTGRYKLADFSEYSQLFYVQNSDNIPGKEETIFWENIAGGRARFRWNQINDYIADGNSFGGFLLAPTANYVFQNYGMANGLPINKEGNVSEADAESGYDPEYPWRDRDPRFYKDILVDGERSSVKEDKPDYIEFASLYTGGFFRTTPSENKKNRTGLMETKWKPRLAEYANESTTMQNMTVLSLMRLADVYLMYAEATAAGYGLNKTATSYSLNPAEAINVVRDRAGVGHVANKFLTSVDVFMSELQRERAVELSFEGHRFCDLRRWKLLDKKPYTLKCSLEFERDPNGLTGAALAEDYKNSRVLNLRMETLLERKFLEKHYWFPFLIEDVNIYPEFKQNPGW</sequence>
<evidence type="ECO:0000256" key="1">
    <source>
        <dbReference type="ARBA" id="ARBA00004442"/>
    </source>
</evidence>
<keyword evidence="5" id="KW-0998">Cell outer membrane</keyword>
<dbReference type="SUPFAM" id="SSF48452">
    <property type="entry name" value="TPR-like"/>
    <property type="match status" value="1"/>
</dbReference>
<evidence type="ECO:0000256" key="5">
    <source>
        <dbReference type="ARBA" id="ARBA00023237"/>
    </source>
</evidence>
<dbReference type="InterPro" id="IPR033985">
    <property type="entry name" value="SusD-like_N"/>
</dbReference>
<comment type="caution">
    <text evidence="8">The sequence shown here is derived from an EMBL/GenBank/DDBJ whole genome shotgun (WGS) entry which is preliminary data.</text>
</comment>
<evidence type="ECO:0000259" key="6">
    <source>
        <dbReference type="Pfam" id="PF07980"/>
    </source>
</evidence>
<protein>
    <submittedName>
        <fullName evidence="8">RagB/SusD family nutrient uptake outer membrane protein</fullName>
    </submittedName>
</protein>
<comment type="similarity">
    <text evidence="2">Belongs to the SusD family.</text>
</comment>
<evidence type="ECO:0000256" key="2">
    <source>
        <dbReference type="ARBA" id="ARBA00006275"/>
    </source>
</evidence>
<dbReference type="Pfam" id="PF07980">
    <property type="entry name" value="SusD_RagB"/>
    <property type="match status" value="1"/>
</dbReference>
<dbReference type="Pfam" id="PF14322">
    <property type="entry name" value="SusD-like_3"/>
    <property type="match status" value="1"/>
</dbReference>
<dbReference type="Proteomes" id="UP001207408">
    <property type="component" value="Unassembled WGS sequence"/>
</dbReference>
<dbReference type="RefSeq" id="WP_301197801.1">
    <property type="nucleotide sequence ID" value="NZ_JAPDPI010000003.1"/>
</dbReference>
<keyword evidence="4" id="KW-0472">Membrane</keyword>
<evidence type="ECO:0000313" key="8">
    <source>
        <dbReference type="EMBL" id="MCW3804580.1"/>
    </source>
</evidence>
<dbReference type="Gene3D" id="1.25.40.390">
    <property type="match status" value="1"/>
</dbReference>
<evidence type="ECO:0000313" key="9">
    <source>
        <dbReference type="Proteomes" id="UP001207408"/>
    </source>
</evidence>
<keyword evidence="3" id="KW-0732">Signal</keyword>
<dbReference type="PROSITE" id="PS51257">
    <property type="entry name" value="PROKAR_LIPOPROTEIN"/>
    <property type="match status" value="1"/>
</dbReference>
<dbReference type="InterPro" id="IPR011990">
    <property type="entry name" value="TPR-like_helical_dom_sf"/>
</dbReference>
<organism evidence="8 9">
    <name type="scientific">Plebeiibacterium marinum</name>
    <dbReference type="NCBI Taxonomy" id="2992111"/>
    <lineage>
        <taxon>Bacteria</taxon>
        <taxon>Pseudomonadati</taxon>
        <taxon>Bacteroidota</taxon>
        <taxon>Bacteroidia</taxon>
        <taxon>Marinilabiliales</taxon>
        <taxon>Marinilabiliaceae</taxon>
        <taxon>Plebeiibacterium</taxon>
    </lineage>
</organism>
<dbReference type="AlphaFoldDB" id="A0AAE3SJP4"/>
<comment type="subcellular location">
    <subcellularLocation>
        <location evidence="1">Cell outer membrane</location>
    </subcellularLocation>
</comment>
<dbReference type="GO" id="GO:0009279">
    <property type="term" value="C:cell outer membrane"/>
    <property type="evidence" value="ECO:0007669"/>
    <property type="project" value="UniProtKB-SubCell"/>
</dbReference>
<evidence type="ECO:0000256" key="3">
    <source>
        <dbReference type="ARBA" id="ARBA00022729"/>
    </source>
</evidence>
<accession>A0AAE3SJP4</accession>
<evidence type="ECO:0000259" key="7">
    <source>
        <dbReference type="Pfam" id="PF14322"/>
    </source>
</evidence>
<gene>
    <name evidence="8" type="ORF">OM074_03020</name>
</gene>
<name>A0AAE3SJP4_9BACT</name>
<dbReference type="EMBL" id="JAPDPI010000003">
    <property type="protein sequence ID" value="MCW3804580.1"/>
    <property type="molecule type" value="Genomic_DNA"/>
</dbReference>
<proteinExistence type="inferred from homology"/>
<evidence type="ECO:0000256" key="4">
    <source>
        <dbReference type="ARBA" id="ARBA00023136"/>
    </source>
</evidence>
<keyword evidence="9" id="KW-1185">Reference proteome</keyword>
<reference evidence="8" key="1">
    <citation type="submission" date="2022-10" db="EMBL/GenBank/DDBJ databases">
        <authorList>
            <person name="Yu W.X."/>
        </authorList>
    </citation>
    <scope>NUCLEOTIDE SEQUENCE</scope>
    <source>
        <strain evidence="8">D04</strain>
    </source>
</reference>
<dbReference type="InterPro" id="IPR012944">
    <property type="entry name" value="SusD_RagB_dom"/>
</dbReference>
<feature type="domain" description="RagB/SusD" evidence="6">
    <location>
        <begin position="351"/>
        <end position="640"/>
    </location>
</feature>
<feature type="domain" description="SusD-like N-terminal" evidence="7">
    <location>
        <begin position="128"/>
        <end position="233"/>
    </location>
</feature>